<organism evidence="4">
    <name type="scientific">Nippostrongylus brasiliensis</name>
    <name type="common">Rat hookworm</name>
    <dbReference type="NCBI Taxonomy" id="27835"/>
    <lineage>
        <taxon>Eukaryota</taxon>
        <taxon>Metazoa</taxon>
        <taxon>Ecdysozoa</taxon>
        <taxon>Nematoda</taxon>
        <taxon>Chromadorea</taxon>
        <taxon>Rhabditida</taxon>
        <taxon>Rhabditina</taxon>
        <taxon>Rhabditomorpha</taxon>
        <taxon>Strongyloidea</taxon>
        <taxon>Heligmosomidae</taxon>
        <taxon>Nippostrongylus</taxon>
    </lineage>
</organism>
<gene>
    <name evidence="2" type="ORF">NBR_LOCUS19800</name>
</gene>
<dbReference type="WBParaSite" id="NBR_0001979901-mRNA-1">
    <property type="protein sequence ID" value="NBR_0001979901-mRNA-1"/>
    <property type="gene ID" value="NBR_0001979901"/>
</dbReference>
<dbReference type="AlphaFoldDB" id="A0A0N4YRC7"/>
<sequence>MLRSSQKVKLTWGSKWNLCPISQVTHTNLSDVVTASGDTTDLARNLNTYINDKIPPGVTICVLITLSIIAFVMILIGTFHIPYCRVQPMIPIWLIVAGMLFITTATLRIFRLIPAPSQGSQTLSLDLCCRLSEALCFIANVVWLTLGCIWVYGSKPYVHFEEHMFEEHYCDYVLYWVAFWTCTIYLICICILIVLLIVVMAAVSAKESGRIEQDNR</sequence>
<dbReference type="PANTHER" id="PTHR33444:SF8">
    <property type="entry name" value="MARVEL DOMAIN-CONTAINING PROTEIN"/>
    <property type="match status" value="1"/>
</dbReference>
<protein>
    <submittedName>
        <fullName evidence="4">Si:dkey-19b23.12</fullName>
    </submittedName>
</protein>
<name>A0A0N4YRC7_NIPBR</name>
<keyword evidence="1" id="KW-0812">Transmembrane</keyword>
<feature type="transmembrane region" description="Helical" evidence="1">
    <location>
        <begin position="131"/>
        <end position="153"/>
    </location>
</feature>
<reference evidence="4" key="1">
    <citation type="submission" date="2017-02" db="UniProtKB">
        <authorList>
            <consortium name="WormBaseParasite"/>
        </authorList>
    </citation>
    <scope>IDENTIFICATION</scope>
</reference>
<feature type="transmembrane region" description="Helical" evidence="1">
    <location>
        <begin position="89"/>
        <end position="110"/>
    </location>
</feature>
<evidence type="ECO:0000313" key="2">
    <source>
        <dbReference type="EMBL" id="VDL83536.1"/>
    </source>
</evidence>
<dbReference type="EMBL" id="UYSL01024501">
    <property type="protein sequence ID" value="VDL83536.1"/>
    <property type="molecule type" value="Genomic_DNA"/>
</dbReference>
<keyword evidence="1" id="KW-1133">Transmembrane helix</keyword>
<evidence type="ECO:0000313" key="4">
    <source>
        <dbReference type="WBParaSite" id="NBR_0001979901-mRNA-1"/>
    </source>
</evidence>
<evidence type="ECO:0000313" key="3">
    <source>
        <dbReference type="Proteomes" id="UP000271162"/>
    </source>
</evidence>
<reference evidence="2 3" key="2">
    <citation type="submission" date="2018-11" db="EMBL/GenBank/DDBJ databases">
        <authorList>
            <consortium name="Pathogen Informatics"/>
        </authorList>
    </citation>
    <scope>NUCLEOTIDE SEQUENCE [LARGE SCALE GENOMIC DNA]</scope>
</reference>
<accession>A0A0N4YRC7</accession>
<keyword evidence="1" id="KW-0472">Membrane</keyword>
<proteinExistence type="predicted"/>
<dbReference type="Proteomes" id="UP000271162">
    <property type="component" value="Unassembled WGS sequence"/>
</dbReference>
<feature type="transmembrane region" description="Helical" evidence="1">
    <location>
        <begin position="60"/>
        <end position="83"/>
    </location>
</feature>
<evidence type="ECO:0000256" key="1">
    <source>
        <dbReference type="SAM" id="Phobius"/>
    </source>
</evidence>
<keyword evidence="3" id="KW-1185">Reference proteome</keyword>
<dbReference type="PANTHER" id="PTHR33444">
    <property type="entry name" value="SI:DKEY-19B23.12-RELATED"/>
    <property type="match status" value="1"/>
</dbReference>
<dbReference type="InterPro" id="IPR040350">
    <property type="entry name" value="TMEM272"/>
</dbReference>
<feature type="transmembrane region" description="Helical" evidence="1">
    <location>
        <begin position="173"/>
        <end position="203"/>
    </location>
</feature>
<dbReference type="OMA" id="LFIMTAT"/>